<evidence type="ECO:0000313" key="2">
    <source>
        <dbReference type="EMBL" id="MBA2850957.1"/>
    </source>
</evidence>
<dbReference type="AlphaFoldDB" id="A0A7J9NUH0"/>
<evidence type="ECO:0000256" key="1">
    <source>
        <dbReference type="SAM" id="MobiDB-lite"/>
    </source>
</evidence>
<name>A0A7J9NUH0_METMI</name>
<protein>
    <submittedName>
        <fullName evidence="2">Uncharacterized protein</fullName>
    </submittedName>
</protein>
<accession>A0A7J9NUH0</accession>
<organism evidence="2 3">
    <name type="scientific">Methanococcus maripaludis</name>
    <name type="common">Methanococcus deltae</name>
    <dbReference type="NCBI Taxonomy" id="39152"/>
    <lineage>
        <taxon>Archaea</taxon>
        <taxon>Methanobacteriati</taxon>
        <taxon>Methanobacteriota</taxon>
        <taxon>Methanomada group</taxon>
        <taxon>Methanococci</taxon>
        <taxon>Methanococcales</taxon>
        <taxon>Methanococcaceae</taxon>
        <taxon>Methanococcus</taxon>
    </lineage>
</organism>
<feature type="compositionally biased region" description="Basic residues" evidence="1">
    <location>
        <begin position="1"/>
        <end position="11"/>
    </location>
</feature>
<feature type="region of interest" description="Disordered" evidence="1">
    <location>
        <begin position="1"/>
        <end position="39"/>
    </location>
</feature>
<proteinExistence type="predicted"/>
<gene>
    <name evidence="2" type="ORF">HNP86_001088</name>
</gene>
<reference evidence="2 3" key="1">
    <citation type="submission" date="2020-07" db="EMBL/GenBank/DDBJ databases">
        <title>Genomic Encyclopedia of Type Strains, Phase IV (KMG-V): Genome sequencing to study the core and pangenomes of soil and plant-associated prokaryotes.</title>
        <authorList>
            <person name="Whitman W."/>
        </authorList>
    </citation>
    <scope>NUCLEOTIDE SEQUENCE [LARGE SCALE GENOMIC DNA]</scope>
    <source>
        <strain evidence="2 3">A1</strain>
    </source>
</reference>
<comment type="caution">
    <text evidence="2">The sequence shown here is derived from an EMBL/GenBank/DDBJ whole genome shotgun (WGS) entry which is preliminary data.</text>
</comment>
<dbReference type="Proteomes" id="UP000564425">
    <property type="component" value="Unassembled WGS sequence"/>
</dbReference>
<dbReference type="EMBL" id="JACDUH010000001">
    <property type="protein sequence ID" value="MBA2850957.1"/>
    <property type="molecule type" value="Genomic_DNA"/>
</dbReference>
<evidence type="ECO:0000313" key="3">
    <source>
        <dbReference type="Proteomes" id="UP000564425"/>
    </source>
</evidence>
<sequence>MQKKNRFRKKFRSEVQWNRAKKSKNTRELPINNKNSSMS</sequence>